<dbReference type="KEGG" id="mno:Mnod_6749"/>
<comment type="similarity">
    <text evidence="1 7">Belongs to the Lgt family.</text>
</comment>
<feature type="transmembrane region" description="Helical" evidence="7">
    <location>
        <begin position="70"/>
        <end position="90"/>
    </location>
</feature>
<dbReference type="NCBIfam" id="TIGR00544">
    <property type="entry name" value="lgt"/>
    <property type="match status" value="1"/>
</dbReference>
<dbReference type="GO" id="GO:0042158">
    <property type="term" value="P:lipoprotein biosynthetic process"/>
    <property type="evidence" value="ECO:0007669"/>
    <property type="project" value="UniProtKB-UniRule"/>
</dbReference>
<organism evidence="8 9">
    <name type="scientific">Methylobacterium nodulans (strain LMG 21967 / CNCM I-2342 / ORS 2060)</name>
    <dbReference type="NCBI Taxonomy" id="460265"/>
    <lineage>
        <taxon>Bacteria</taxon>
        <taxon>Pseudomonadati</taxon>
        <taxon>Pseudomonadota</taxon>
        <taxon>Alphaproteobacteria</taxon>
        <taxon>Hyphomicrobiales</taxon>
        <taxon>Methylobacteriaceae</taxon>
        <taxon>Methylobacterium</taxon>
    </lineage>
</organism>
<keyword evidence="2 7" id="KW-1003">Cell membrane</keyword>
<dbReference type="InterPro" id="IPR001640">
    <property type="entry name" value="Lgt"/>
</dbReference>
<evidence type="ECO:0000313" key="8">
    <source>
        <dbReference type="EMBL" id="ACL61507.1"/>
    </source>
</evidence>
<dbReference type="PANTHER" id="PTHR30589:SF0">
    <property type="entry name" value="PHOSPHATIDYLGLYCEROL--PROLIPOPROTEIN DIACYLGLYCERYL TRANSFERASE"/>
    <property type="match status" value="1"/>
</dbReference>
<sequence length="282" mass="30242">MGEPDCISGPLLHFPTIDPVLVQIGPVSIRWYALAYIAGLAGAWWRARWMIADARLWRERPCTPAQRDDLLVWTAIGVVAGGRLGQVLLYEPGYYLAHVWEIPQVWRGGMSFHGGLTGAALALILFCRCNRLPILPTLDLASATAPIGLFLGRLANFVNGELWGRTTDVPWGIVFPTGGDLPRHPSQLYEAALEGAALFIVLDVLVRAGALRRPGLVAGAFGYAGARSFCELYREPDGVAFGGLLTLGQSYSLPMAMIGVGLIVAALRRGPGAIRPASAPCS</sequence>
<keyword evidence="6 7" id="KW-0472">Membrane</keyword>
<dbReference type="OrthoDB" id="871140at2"/>
<dbReference type="HAMAP" id="MF_01147">
    <property type="entry name" value="Lgt"/>
    <property type="match status" value="1"/>
</dbReference>
<feature type="transmembrane region" description="Helical" evidence="7">
    <location>
        <begin position="134"/>
        <end position="155"/>
    </location>
</feature>
<dbReference type="eggNOG" id="COG0682">
    <property type="taxonomic scope" value="Bacteria"/>
</dbReference>
<comment type="catalytic activity">
    <reaction evidence="7">
        <text>L-cysteinyl-[prolipoprotein] + a 1,2-diacyl-sn-glycero-3-phospho-(1'-sn-glycerol) = an S-1,2-diacyl-sn-glyceryl-L-cysteinyl-[prolipoprotein] + sn-glycerol 1-phosphate + H(+)</text>
        <dbReference type="Rhea" id="RHEA:56712"/>
        <dbReference type="Rhea" id="RHEA-COMP:14679"/>
        <dbReference type="Rhea" id="RHEA-COMP:14680"/>
        <dbReference type="ChEBI" id="CHEBI:15378"/>
        <dbReference type="ChEBI" id="CHEBI:29950"/>
        <dbReference type="ChEBI" id="CHEBI:57685"/>
        <dbReference type="ChEBI" id="CHEBI:64716"/>
        <dbReference type="ChEBI" id="CHEBI:140658"/>
        <dbReference type="EC" id="2.5.1.145"/>
    </reaction>
</comment>
<dbReference type="AlphaFoldDB" id="B8IG30"/>
<evidence type="ECO:0000313" key="9">
    <source>
        <dbReference type="Proteomes" id="UP000008207"/>
    </source>
</evidence>
<dbReference type="EC" id="2.5.1.145" evidence="7"/>
<dbReference type="EMBL" id="CP001349">
    <property type="protein sequence ID" value="ACL61507.1"/>
    <property type="molecule type" value="Genomic_DNA"/>
</dbReference>
<evidence type="ECO:0000256" key="6">
    <source>
        <dbReference type="ARBA" id="ARBA00023136"/>
    </source>
</evidence>
<keyword evidence="3 7" id="KW-0808">Transferase</keyword>
<evidence type="ECO:0000256" key="4">
    <source>
        <dbReference type="ARBA" id="ARBA00022692"/>
    </source>
</evidence>
<comment type="subcellular location">
    <subcellularLocation>
        <location evidence="7">Cell inner membrane</location>
        <topology evidence="7">Multi-pass membrane protein</topology>
    </subcellularLocation>
</comment>
<protein>
    <recommendedName>
        <fullName evidence="7">Phosphatidylglycerol--prolipoprotein diacylglyceryl transferase</fullName>
        <ecNumber evidence="7">2.5.1.145</ecNumber>
    </recommendedName>
</protein>
<name>B8IG30_METNO</name>
<dbReference type="GO" id="GO:0008961">
    <property type="term" value="F:phosphatidylglycerol-prolipoprotein diacylglyceryl transferase activity"/>
    <property type="evidence" value="ECO:0007669"/>
    <property type="project" value="UniProtKB-UniRule"/>
</dbReference>
<comment type="function">
    <text evidence="7">Catalyzes the transfer of the diacylglyceryl group from phosphatidylglycerol to the sulfhydryl group of the N-terminal cysteine of a prolipoprotein, the first step in the formation of mature lipoproteins.</text>
</comment>
<feature type="transmembrane region" description="Helical" evidence="7">
    <location>
        <begin position="110"/>
        <end position="127"/>
    </location>
</feature>
<feature type="binding site" evidence="7">
    <location>
        <position position="153"/>
    </location>
    <ligand>
        <name>a 1,2-diacyl-sn-glycero-3-phospho-(1'-sn-glycerol)</name>
        <dbReference type="ChEBI" id="CHEBI:64716"/>
    </ligand>
</feature>
<evidence type="ECO:0000256" key="2">
    <source>
        <dbReference type="ARBA" id="ARBA00022475"/>
    </source>
</evidence>
<evidence type="ECO:0000256" key="3">
    <source>
        <dbReference type="ARBA" id="ARBA00022679"/>
    </source>
</evidence>
<dbReference type="PROSITE" id="PS01311">
    <property type="entry name" value="LGT"/>
    <property type="match status" value="1"/>
</dbReference>
<dbReference type="RefSeq" id="WP_015933076.1">
    <property type="nucleotide sequence ID" value="NC_011894.1"/>
</dbReference>
<accession>B8IG30</accession>
<evidence type="ECO:0000256" key="5">
    <source>
        <dbReference type="ARBA" id="ARBA00022989"/>
    </source>
</evidence>
<evidence type="ECO:0000256" key="1">
    <source>
        <dbReference type="ARBA" id="ARBA00007150"/>
    </source>
</evidence>
<proteinExistence type="inferred from homology"/>
<keyword evidence="7" id="KW-0997">Cell inner membrane</keyword>
<keyword evidence="9" id="KW-1185">Reference proteome</keyword>
<dbReference type="GO" id="GO:0005886">
    <property type="term" value="C:plasma membrane"/>
    <property type="evidence" value="ECO:0007669"/>
    <property type="project" value="UniProtKB-SubCell"/>
</dbReference>
<dbReference type="STRING" id="460265.Mnod_6749"/>
<dbReference type="Pfam" id="PF01790">
    <property type="entry name" value="LGT"/>
    <property type="match status" value="1"/>
</dbReference>
<dbReference type="UniPathway" id="UPA00664"/>
<dbReference type="Proteomes" id="UP000008207">
    <property type="component" value="Chromosome"/>
</dbReference>
<dbReference type="HOGENOM" id="CLU_013386_1_0_5"/>
<feature type="transmembrane region" description="Helical" evidence="7">
    <location>
        <begin position="251"/>
        <end position="267"/>
    </location>
</feature>
<keyword evidence="8" id="KW-0449">Lipoprotein</keyword>
<reference evidence="8 9" key="1">
    <citation type="submission" date="2009-01" db="EMBL/GenBank/DDBJ databases">
        <title>Complete sequence of chromosome of Methylobacterium nodulans ORS 2060.</title>
        <authorList>
            <consortium name="US DOE Joint Genome Institute"/>
            <person name="Lucas S."/>
            <person name="Copeland A."/>
            <person name="Lapidus A."/>
            <person name="Glavina del Rio T."/>
            <person name="Dalin E."/>
            <person name="Tice H."/>
            <person name="Bruce D."/>
            <person name="Goodwin L."/>
            <person name="Pitluck S."/>
            <person name="Sims D."/>
            <person name="Brettin T."/>
            <person name="Detter J.C."/>
            <person name="Han C."/>
            <person name="Larimer F."/>
            <person name="Land M."/>
            <person name="Hauser L."/>
            <person name="Kyrpides N."/>
            <person name="Ivanova N."/>
            <person name="Marx C.J."/>
            <person name="Richardson P."/>
        </authorList>
    </citation>
    <scope>NUCLEOTIDE SEQUENCE [LARGE SCALE GENOMIC DNA]</scope>
    <source>
        <strain evidence="9">LMG 21967 / CNCM I-2342 / ORS 2060</strain>
    </source>
</reference>
<feature type="transmembrane region" description="Helical" evidence="7">
    <location>
        <begin position="29"/>
        <end position="49"/>
    </location>
</feature>
<comment type="pathway">
    <text evidence="7">Protein modification; lipoprotein biosynthesis (diacylglyceryl transfer).</text>
</comment>
<gene>
    <name evidence="7" type="primary">lgt</name>
    <name evidence="8" type="ordered locus">Mnod_6749</name>
</gene>
<keyword evidence="4 7" id="KW-0812">Transmembrane</keyword>
<evidence type="ECO:0000256" key="7">
    <source>
        <dbReference type="HAMAP-Rule" id="MF_01147"/>
    </source>
</evidence>
<keyword evidence="5 7" id="KW-1133">Transmembrane helix</keyword>
<dbReference type="PANTHER" id="PTHR30589">
    <property type="entry name" value="PROLIPOPROTEIN DIACYLGLYCERYL TRANSFERASE"/>
    <property type="match status" value="1"/>
</dbReference>